<evidence type="ECO:0000256" key="2">
    <source>
        <dbReference type="SAM" id="Phobius"/>
    </source>
</evidence>
<accession>A0A4Y3QY00</accession>
<feature type="region of interest" description="Disordered" evidence="1">
    <location>
        <begin position="347"/>
        <end position="367"/>
    </location>
</feature>
<gene>
    <name evidence="3" type="ORF">SCA03_13710</name>
</gene>
<name>A0A4Y3QY00_STRCI</name>
<protein>
    <submittedName>
        <fullName evidence="3">Uncharacterized protein</fullName>
    </submittedName>
</protein>
<keyword evidence="2" id="KW-0812">Transmembrane</keyword>
<reference evidence="3 4" key="1">
    <citation type="submission" date="2019-06" db="EMBL/GenBank/DDBJ databases">
        <title>Whole genome shotgun sequence of Streptomyces cacaoi subsp. cacaoi NBRC 12748.</title>
        <authorList>
            <person name="Hosoyama A."/>
            <person name="Uohara A."/>
            <person name="Ohji S."/>
            <person name="Ichikawa N."/>
        </authorList>
    </citation>
    <scope>NUCLEOTIDE SEQUENCE [LARGE SCALE GENOMIC DNA]</scope>
    <source>
        <strain evidence="3 4">NBRC 12748</strain>
    </source>
</reference>
<proteinExistence type="predicted"/>
<feature type="transmembrane region" description="Helical" evidence="2">
    <location>
        <begin position="46"/>
        <end position="68"/>
    </location>
</feature>
<keyword evidence="4" id="KW-1185">Reference proteome</keyword>
<dbReference type="Proteomes" id="UP000319210">
    <property type="component" value="Unassembled WGS sequence"/>
</dbReference>
<dbReference type="AlphaFoldDB" id="A0A4Y3QY00"/>
<feature type="compositionally biased region" description="Basic and acidic residues" evidence="1">
    <location>
        <begin position="14"/>
        <end position="24"/>
    </location>
</feature>
<evidence type="ECO:0000313" key="3">
    <source>
        <dbReference type="EMBL" id="GEB48820.1"/>
    </source>
</evidence>
<dbReference type="EMBL" id="BJMM01000004">
    <property type="protein sequence ID" value="GEB48820.1"/>
    <property type="molecule type" value="Genomic_DNA"/>
</dbReference>
<feature type="region of interest" description="Disordered" evidence="1">
    <location>
        <begin position="1"/>
        <end position="24"/>
    </location>
</feature>
<sequence length="392" mass="41944">MSEGSGREASAGTAREHRVRQEPDTRSAWLVRHEEHRRKARRRTRFAWLVVSVALALTVAGCLLKPVVQDALIVSRACDGALAQGALEELLAGSRPGGQSSTTERRAGSYRCGVIDDEDRLVFSVHTYTERDAIDRRMAAYTDDRSAEALPAGLPGYVIGDSGHALLLRCPGRGKDAAGRTGRLLVRVHSSAALPAQVRAGAAVAGKAAEKLGCGAKPPAVPSRSAAGAGPVPLAKTRGTACAALADLAHLFPGARAEVRAGARHSPLTSCTVLGPGTDGEYDHRLLQLRGWYGDWAPLRQATAAKGTWETRAHKDGRPWLVEREGPGTGIGWATSRCGSEDAGFELRADAEAKPSEKRRAPSREEMRRVLKAFAEDQSERHGCRAPRTPER</sequence>
<dbReference type="OrthoDB" id="4317272at2"/>
<keyword evidence="2" id="KW-1133">Transmembrane helix</keyword>
<evidence type="ECO:0000256" key="1">
    <source>
        <dbReference type="SAM" id="MobiDB-lite"/>
    </source>
</evidence>
<evidence type="ECO:0000313" key="4">
    <source>
        <dbReference type="Proteomes" id="UP000319210"/>
    </source>
</evidence>
<dbReference type="RefSeq" id="WP_141275250.1">
    <property type="nucleotide sequence ID" value="NZ_BJMM01000004.1"/>
</dbReference>
<organism evidence="3 4">
    <name type="scientific">Streptomyces cacaoi</name>
    <dbReference type="NCBI Taxonomy" id="1898"/>
    <lineage>
        <taxon>Bacteria</taxon>
        <taxon>Bacillati</taxon>
        <taxon>Actinomycetota</taxon>
        <taxon>Actinomycetes</taxon>
        <taxon>Kitasatosporales</taxon>
        <taxon>Streptomycetaceae</taxon>
        <taxon>Streptomyces</taxon>
    </lineage>
</organism>
<keyword evidence="2" id="KW-0472">Membrane</keyword>
<comment type="caution">
    <text evidence="3">The sequence shown here is derived from an EMBL/GenBank/DDBJ whole genome shotgun (WGS) entry which is preliminary data.</text>
</comment>